<proteinExistence type="predicted"/>
<name>A0ABR2D9M6_9ROSI</name>
<keyword evidence="2" id="KW-1185">Reference proteome</keyword>
<gene>
    <name evidence="1" type="ORF">V6N12_076387</name>
</gene>
<evidence type="ECO:0008006" key="3">
    <source>
        <dbReference type="Google" id="ProtNLM"/>
    </source>
</evidence>
<protein>
    <recommendedName>
        <fullName evidence="3">Reverse transcriptase zinc-binding domain-containing protein</fullName>
    </recommendedName>
</protein>
<evidence type="ECO:0000313" key="2">
    <source>
        <dbReference type="Proteomes" id="UP001472677"/>
    </source>
</evidence>
<comment type="caution">
    <text evidence="1">The sequence shown here is derived from an EMBL/GenBank/DDBJ whole genome shotgun (WGS) entry which is preliminary data.</text>
</comment>
<reference evidence="1 2" key="1">
    <citation type="journal article" date="2024" name="G3 (Bethesda)">
        <title>Genome assembly of Hibiscus sabdariffa L. provides insights into metabolisms of medicinal natural products.</title>
        <authorList>
            <person name="Kim T."/>
        </authorList>
    </citation>
    <scope>NUCLEOTIDE SEQUENCE [LARGE SCALE GENOMIC DNA]</scope>
    <source>
        <strain evidence="1">TK-2024</strain>
        <tissue evidence="1">Old leaves</tissue>
    </source>
</reference>
<evidence type="ECO:0000313" key="1">
    <source>
        <dbReference type="EMBL" id="KAK8533106.1"/>
    </source>
</evidence>
<organism evidence="1 2">
    <name type="scientific">Hibiscus sabdariffa</name>
    <name type="common">roselle</name>
    <dbReference type="NCBI Taxonomy" id="183260"/>
    <lineage>
        <taxon>Eukaryota</taxon>
        <taxon>Viridiplantae</taxon>
        <taxon>Streptophyta</taxon>
        <taxon>Embryophyta</taxon>
        <taxon>Tracheophyta</taxon>
        <taxon>Spermatophyta</taxon>
        <taxon>Magnoliopsida</taxon>
        <taxon>eudicotyledons</taxon>
        <taxon>Gunneridae</taxon>
        <taxon>Pentapetalae</taxon>
        <taxon>rosids</taxon>
        <taxon>malvids</taxon>
        <taxon>Malvales</taxon>
        <taxon>Malvaceae</taxon>
        <taxon>Malvoideae</taxon>
        <taxon>Hibiscus</taxon>
    </lineage>
</organism>
<accession>A0ABR2D9M6</accession>
<sequence>MFQEEVFYYFPSLFLRDNSSTYPFPINGAFSRIDDELMQSLVSVPSNNEVLDALMDMAPLKSQVLHRRAKCSDYDFVLVKMCAWLNGWATRTLSVTSRITLAKLVLLAILVYFMQPTMLLKKVQLLRQKYKVSDLFSNSIHQPNYTLLWRALAKYWNVLRNGIIWSLDNGTSAHPLIDVWVLSTGPLKDYMTSDALLFLIGFFSDLLDNNGNWDRDKLCTIFHLM</sequence>
<dbReference type="EMBL" id="JBBPBM010000033">
    <property type="protein sequence ID" value="KAK8533106.1"/>
    <property type="molecule type" value="Genomic_DNA"/>
</dbReference>
<dbReference type="Proteomes" id="UP001472677">
    <property type="component" value="Unassembled WGS sequence"/>
</dbReference>